<dbReference type="Pfam" id="PF00560">
    <property type="entry name" value="LRR_1"/>
    <property type="match status" value="2"/>
</dbReference>
<accession>A0A1Z5JYV8</accession>
<dbReference type="InParanoid" id="A0A1Z5JYV8"/>
<evidence type="ECO:0000256" key="2">
    <source>
        <dbReference type="SAM" id="SignalP"/>
    </source>
</evidence>
<dbReference type="InterPro" id="IPR032675">
    <property type="entry name" value="LRR_dom_sf"/>
</dbReference>
<evidence type="ECO:0008006" key="5">
    <source>
        <dbReference type="Google" id="ProtNLM"/>
    </source>
</evidence>
<dbReference type="OrthoDB" id="46005at2759"/>
<reference evidence="3 4" key="1">
    <citation type="journal article" date="2015" name="Plant Cell">
        <title>Oil accumulation by the oleaginous diatom Fistulifera solaris as revealed by the genome and transcriptome.</title>
        <authorList>
            <person name="Tanaka T."/>
            <person name="Maeda Y."/>
            <person name="Veluchamy A."/>
            <person name="Tanaka M."/>
            <person name="Abida H."/>
            <person name="Marechal E."/>
            <person name="Bowler C."/>
            <person name="Muto M."/>
            <person name="Sunaga Y."/>
            <person name="Tanaka M."/>
            <person name="Yoshino T."/>
            <person name="Taniguchi T."/>
            <person name="Fukuda Y."/>
            <person name="Nemoto M."/>
            <person name="Matsumoto M."/>
            <person name="Wong P.S."/>
            <person name="Aburatani S."/>
            <person name="Fujibuchi W."/>
        </authorList>
    </citation>
    <scope>NUCLEOTIDE SEQUENCE [LARGE SCALE GENOMIC DNA]</scope>
    <source>
        <strain evidence="3 4">JPCC DA0580</strain>
    </source>
</reference>
<name>A0A1Z5JYV8_FISSO</name>
<dbReference type="Gene3D" id="3.80.10.10">
    <property type="entry name" value="Ribonuclease Inhibitor"/>
    <property type="match status" value="1"/>
</dbReference>
<dbReference type="InterPro" id="IPR053211">
    <property type="entry name" value="DNA_repair-toleration"/>
</dbReference>
<keyword evidence="4" id="KW-1185">Reference proteome</keyword>
<evidence type="ECO:0000313" key="4">
    <source>
        <dbReference type="Proteomes" id="UP000198406"/>
    </source>
</evidence>
<dbReference type="Proteomes" id="UP000198406">
    <property type="component" value="Unassembled WGS sequence"/>
</dbReference>
<protein>
    <recommendedName>
        <fullName evidence="5">Leucine-rich repeat-containing N-terminal plant-type domain-containing protein</fullName>
    </recommendedName>
</protein>
<dbReference type="PANTHER" id="PTHR48060">
    <property type="entry name" value="DNA DAMAGE-REPAIR/TOLERATION PROTEIN DRT100"/>
    <property type="match status" value="1"/>
</dbReference>
<organism evidence="3 4">
    <name type="scientific">Fistulifera solaris</name>
    <name type="common">Oleaginous diatom</name>
    <dbReference type="NCBI Taxonomy" id="1519565"/>
    <lineage>
        <taxon>Eukaryota</taxon>
        <taxon>Sar</taxon>
        <taxon>Stramenopiles</taxon>
        <taxon>Ochrophyta</taxon>
        <taxon>Bacillariophyta</taxon>
        <taxon>Bacillariophyceae</taxon>
        <taxon>Bacillariophycidae</taxon>
        <taxon>Naviculales</taxon>
        <taxon>Naviculaceae</taxon>
        <taxon>Fistulifera</taxon>
    </lineage>
</organism>
<gene>
    <name evidence="3" type="ORF">FisN_3Lu037</name>
</gene>
<comment type="caution">
    <text evidence="3">The sequence shown here is derived from an EMBL/GenBank/DDBJ whole genome shotgun (WGS) entry which is preliminary data.</text>
</comment>
<dbReference type="SUPFAM" id="SSF52058">
    <property type="entry name" value="L domain-like"/>
    <property type="match status" value="1"/>
</dbReference>
<dbReference type="PANTHER" id="PTHR48060:SF21">
    <property type="entry name" value="L DOMAIN-LIKE PROTEIN"/>
    <property type="match status" value="1"/>
</dbReference>
<dbReference type="EMBL" id="BDSP01000134">
    <property type="protein sequence ID" value="GAX19099.1"/>
    <property type="molecule type" value="Genomic_DNA"/>
</dbReference>
<sequence>MSFGNDIYLVLAVFYFAIGGERWKACGEGRPRNWLNQDVLECQWIGVFCDATGAIIRLDFESARVSTVDSDSLIDLHVSRIRLDGEFRPELRLFTYLEEFLATNMDIQGSLDAFEVSTQLRILNVENNVLTGTISSELDTIHPFLEVFNVRSNNLTGSLPNVLAKLETCKYFTWTQTTLLEQFHPYWGYYLFSKRYGYNEILCTGKSL</sequence>
<evidence type="ECO:0000313" key="3">
    <source>
        <dbReference type="EMBL" id="GAX19099.1"/>
    </source>
</evidence>
<keyword evidence="1 2" id="KW-0732">Signal</keyword>
<dbReference type="InterPro" id="IPR001611">
    <property type="entry name" value="Leu-rich_rpt"/>
</dbReference>
<proteinExistence type="predicted"/>
<evidence type="ECO:0000256" key="1">
    <source>
        <dbReference type="ARBA" id="ARBA00022729"/>
    </source>
</evidence>
<feature type="signal peptide" evidence="2">
    <location>
        <begin position="1"/>
        <end position="20"/>
    </location>
</feature>
<feature type="chain" id="PRO_5012916036" description="Leucine-rich repeat-containing N-terminal plant-type domain-containing protein" evidence="2">
    <location>
        <begin position="21"/>
        <end position="208"/>
    </location>
</feature>
<dbReference type="AlphaFoldDB" id="A0A1Z5JYV8"/>